<dbReference type="InterPro" id="IPR014729">
    <property type="entry name" value="Rossmann-like_a/b/a_fold"/>
</dbReference>
<dbReference type="SUPFAM" id="SSF52402">
    <property type="entry name" value="Adenine nucleotide alpha hydrolases-like"/>
    <property type="match status" value="1"/>
</dbReference>
<dbReference type="PIRSF" id="PIRSF000090">
    <property type="entry name" value="Beta-ETF"/>
    <property type="match status" value="1"/>
</dbReference>
<evidence type="ECO:0000313" key="5">
    <source>
        <dbReference type="EMBL" id="CAB4586852.1"/>
    </source>
</evidence>
<dbReference type="Pfam" id="PF01012">
    <property type="entry name" value="ETF"/>
    <property type="match status" value="1"/>
</dbReference>
<dbReference type="AlphaFoldDB" id="A0A6J6FDA8"/>
<dbReference type="Gene3D" id="3.40.50.620">
    <property type="entry name" value="HUPs"/>
    <property type="match status" value="1"/>
</dbReference>
<evidence type="ECO:0000313" key="6">
    <source>
        <dbReference type="EMBL" id="CAB4680910.1"/>
    </source>
</evidence>
<protein>
    <submittedName>
        <fullName evidence="5">Unannotated protein</fullName>
    </submittedName>
</protein>
<keyword evidence="2" id="KW-0813">Transport</keyword>
<dbReference type="EMBL" id="CAEZTR010000125">
    <property type="protein sequence ID" value="CAB4586852.1"/>
    <property type="molecule type" value="Genomic_DNA"/>
</dbReference>
<accession>A0A6J6FDA8</accession>
<proteinExistence type="inferred from homology"/>
<gene>
    <name evidence="5" type="ORF">UFOPK1711_01577</name>
    <name evidence="6" type="ORF">UFOPK2350_01010</name>
</gene>
<comment type="similarity">
    <text evidence="1">Belongs to the ETF beta-subunit/FixA family.</text>
</comment>
<dbReference type="CDD" id="cd01714">
    <property type="entry name" value="ETF_beta"/>
    <property type="match status" value="1"/>
</dbReference>
<evidence type="ECO:0000256" key="3">
    <source>
        <dbReference type="ARBA" id="ARBA00022982"/>
    </source>
</evidence>
<dbReference type="InterPro" id="IPR012255">
    <property type="entry name" value="ETF_b"/>
</dbReference>
<dbReference type="InterPro" id="IPR033948">
    <property type="entry name" value="ETF_beta_N"/>
</dbReference>
<dbReference type="GO" id="GO:0005829">
    <property type="term" value="C:cytosol"/>
    <property type="evidence" value="ECO:0007669"/>
    <property type="project" value="TreeGrafter"/>
</dbReference>
<feature type="domain" description="Electron transfer flavoprotein alpha/beta-subunit N-terminal" evidence="4">
    <location>
        <begin position="23"/>
        <end position="213"/>
    </location>
</feature>
<evidence type="ECO:0000256" key="1">
    <source>
        <dbReference type="ARBA" id="ARBA00007557"/>
    </source>
</evidence>
<keyword evidence="3" id="KW-0249">Electron transport</keyword>
<evidence type="ECO:0000259" key="4">
    <source>
        <dbReference type="SMART" id="SM00893"/>
    </source>
</evidence>
<dbReference type="PANTHER" id="PTHR21294:SF8">
    <property type="entry name" value="ELECTRON TRANSFER FLAVOPROTEIN SUBUNIT BETA"/>
    <property type="match status" value="1"/>
</dbReference>
<dbReference type="SMART" id="SM00893">
    <property type="entry name" value="ETF"/>
    <property type="match status" value="1"/>
</dbReference>
<name>A0A6J6FDA8_9ZZZZ</name>
<sequence length="260" mass="26615">MNVVVCVKQIPDPADPGALDPTTKTLKRDGKLILDESDSYGVEMALQLVTTAGGGEVTLVSMAPNGEVSGLRTALAMGAAKAILVSDDALAGSDALGTAKVLAKAIERVEGADLVLTATESSDGYTGTVPEQIAGLLDLPSVTFAKSISVEGSTVKIQRQTEAGYDDVECPLPALVSVTAGVVEPRYPSFKGIMAAKSKPVDTLTVADLGLDASQVGWAGAGQQIVSIAEAPAREAGEVFEDDGTAAEKIVAFLDDLKVL</sequence>
<dbReference type="EMBL" id="CAEZXE010000082">
    <property type="protein sequence ID" value="CAB4680910.1"/>
    <property type="molecule type" value="Genomic_DNA"/>
</dbReference>
<organism evidence="5">
    <name type="scientific">freshwater metagenome</name>
    <dbReference type="NCBI Taxonomy" id="449393"/>
    <lineage>
        <taxon>unclassified sequences</taxon>
        <taxon>metagenomes</taxon>
        <taxon>ecological metagenomes</taxon>
    </lineage>
</organism>
<evidence type="ECO:0000256" key="2">
    <source>
        <dbReference type="ARBA" id="ARBA00022448"/>
    </source>
</evidence>
<reference evidence="5" key="1">
    <citation type="submission" date="2020-05" db="EMBL/GenBank/DDBJ databases">
        <authorList>
            <person name="Chiriac C."/>
            <person name="Salcher M."/>
            <person name="Ghai R."/>
            <person name="Kavagutti S V."/>
        </authorList>
    </citation>
    <scope>NUCLEOTIDE SEQUENCE</scope>
</reference>
<dbReference type="GO" id="GO:0009055">
    <property type="term" value="F:electron transfer activity"/>
    <property type="evidence" value="ECO:0007669"/>
    <property type="project" value="InterPro"/>
</dbReference>
<dbReference type="PANTHER" id="PTHR21294">
    <property type="entry name" value="ELECTRON TRANSFER FLAVOPROTEIN BETA-SUBUNIT"/>
    <property type="match status" value="1"/>
</dbReference>
<dbReference type="InterPro" id="IPR014730">
    <property type="entry name" value="ETF_a/b_N"/>
</dbReference>